<keyword evidence="3" id="KW-1185">Reference proteome</keyword>
<gene>
    <name evidence="2" type="ORF">MOTC310_23715</name>
</gene>
<evidence type="ECO:0000313" key="3">
    <source>
        <dbReference type="Proteomes" id="UP001355206"/>
    </source>
</evidence>
<comment type="caution">
    <text evidence="2">The sequence shown here is derived from an EMBL/GenBank/DDBJ whole genome shotgun (WGS) entry which is preliminary data.</text>
</comment>
<feature type="region of interest" description="Disordered" evidence="1">
    <location>
        <begin position="34"/>
        <end position="66"/>
    </location>
</feature>
<dbReference type="EMBL" id="MLCA01000014">
    <property type="protein sequence ID" value="MEE7493302.1"/>
    <property type="molecule type" value="Genomic_DNA"/>
</dbReference>
<evidence type="ECO:0000256" key="1">
    <source>
        <dbReference type="SAM" id="MobiDB-lite"/>
    </source>
</evidence>
<sequence length="204" mass="21476">MAKARVRSGDALRAIGRTHGVGFAELVEALSRTSGSSGAAAVPAPRTPGSPRSEPERAGPWPEGGAAATSVTLRSLAGRPRGIKPPRCIVPAGTASPSGPDLPRDEAVWVLAVAPDHYDACDTDGTETRVILDPIRRWAKHPVLNADERRPTGVRRAWEAFSSDGEPVGLVLQTKREFVGVDVSGDARPERTLAGAVWQIVVNA</sequence>
<protein>
    <recommendedName>
        <fullName evidence="4">Translation initiation factor IF-2 N-terminal domain-containing protein</fullName>
    </recommendedName>
</protein>
<proteinExistence type="predicted"/>
<evidence type="ECO:0008006" key="4">
    <source>
        <dbReference type="Google" id="ProtNLM"/>
    </source>
</evidence>
<dbReference type="Proteomes" id="UP001355206">
    <property type="component" value="Unassembled WGS sequence"/>
</dbReference>
<evidence type="ECO:0000313" key="2">
    <source>
        <dbReference type="EMBL" id="MEE7493302.1"/>
    </source>
</evidence>
<organism evidence="2 3">
    <name type="scientific">Methylobacterium oryzae</name>
    <dbReference type="NCBI Taxonomy" id="334852"/>
    <lineage>
        <taxon>Bacteria</taxon>
        <taxon>Pseudomonadati</taxon>
        <taxon>Pseudomonadota</taxon>
        <taxon>Alphaproteobacteria</taxon>
        <taxon>Hyphomicrobiales</taxon>
        <taxon>Methylobacteriaceae</taxon>
        <taxon>Methylobacterium</taxon>
    </lineage>
</organism>
<accession>A0ABU7TTX0</accession>
<reference evidence="2 3" key="1">
    <citation type="journal article" date="2012" name="Genet. Mol. Biol.">
        <title>Analysis of 16S rRNA and mxaF genes revealing insights into Methylobacterium niche-specific plant association.</title>
        <authorList>
            <person name="Dourado M.N."/>
            <person name="Andreote F.D."/>
            <person name="Dini-Andreote F."/>
            <person name="Conti R."/>
            <person name="Araujo J.M."/>
            <person name="Araujo W.L."/>
        </authorList>
    </citation>
    <scope>NUCLEOTIDE SEQUENCE [LARGE SCALE GENOMIC DNA]</scope>
    <source>
        <strain evidence="2 3">TC3-10</strain>
    </source>
</reference>
<name>A0ABU7TTX0_9HYPH</name>